<sequence length="143" mass="16233">MNIILEANEHTLVNVEEFLQKAGLGTEGLGESGAAVLYIENEQSEIQGTLAMEKHGNKGLLRSLAITQQILPEDVLTLFKTMFLTAQKMSVHTLFLTSNRQESLPFFEMLSFELSGIDEDIEEFEHFEQLSTVDNYYILKKFL</sequence>
<dbReference type="OrthoDB" id="2678531at2"/>
<name>A0A147K4B9_9BACI</name>
<keyword evidence="2" id="KW-1185">Reference proteome</keyword>
<organism evidence="1 2">
    <name type="scientific">Bacillus coahuilensis p1.1.43</name>
    <dbReference type="NCBI Taxonomy" id="1150625"/>
    <lineage>
        <taxon>Bacteria</taxon>
        <taxon>Bacillati</taxon>
        <taxon>Bacillota</taxon>
        <taxon>Bacilli</taxon>
        <taxon>Bacillales</taxon>
        <taxon>Bacillaceae</taxon>
        <taxon>Bacillus</taxon>
    </lineage>
</organism>
<dbReference type="STRING" id="1150625.Q75_16450"/>
<dbReference type="AlphaFoldDB" id="A0A147K4B9"/>
<dbReference type="RefSeq" id="WP_059352013.1">
    <property type="nucleotide sequence ID" value="NZ_LDYG01000053.1"/>
</dbReference>
<dbReference type="PATRIC" id="fig|1150625.3.peg.3452"/>
<reference evidence="1 2" key="1">
    <citation type="journal article" date="2016" name="Front. Microbiol.">
        <title>Microevolution Analysis of Bacillus coahuilensis Unveils Differences in Phosphorus Acquisition Strategies and Their Regulation.</title>
        <authorList>
            <person name="Gomez-Lunar Z."/>
            <person name="Hernandez-Gonzalez I."/>
            <person name="Rodriguez-Torres M.D."/>
            <person name="Souza V."/>
            <person name="Olmedo-Alvarez G."/>
        </authorList>
    </citation>
    <scope>NUCLEOTIDE SEQUENCE [LARGE SCALE GENOMIC DNA]</scope>
    <source>
        <strain evidence="2">p1.1.43</strain>
    </source>
</reference>
<gene>
    <name evidence="1" type="ORF">Q75_16450</name>
</gene>
<proteinExistence type="predicted"/>
<evidence type="ECO:0000313" key="2">
    <source>
        <dbReference type="Proteomes" id="UP000074108"/>
    </source>
</evidence>
<dbReference type="EMBL" id="LDYG01000053">
    <property type="protein sequence ID" value="KUP04174.1"/>
    <property type="molecule type" value="Genomic_DNA"/>
</dbReference>
<dbReference type="Proteomes" id="UP000074108">
    <property type="component" value="Unassembled WGS sequence"/>
</dbReference>
<comment type="caution">
    <text evidence="1">The sequence shown here is derived from an EMBL/GenBank/DDBJ whole genome shotgun (WGS) entry which is preliminary data.</text>
</comment>
<evidence type="ECO:0008006" key="3">
    <source>
        <dbReference type="Google" id="ProtNLM"/>
    </source>
</evidence>
<accession>A0A147K4B9</accession>
<protein>
    <recommendedName>
        <fullName evidence="3">N-acetyltransferase domain-containing protein</fullName>
    </recommendedName>
</protein>
<evidence type="ECO:0000313" key="1">
    <source>
        <dbReference type="EMBL" id="KUP04174.1"/>
    </source>
</evidence>